<protein>
    <submittedName>
        <fullName evidence="3 4">Glycogen debranching enzyme</fullName>
    </submittedName>
</protein>
<evidence type="ECO:0000313" key="5">
    <source>
        <dbReference type="Proteomes" id="UP000199052"/>
    </source>
</evidence>
<evidence type="ECO:0000313" key="4">
    <source>
        <dbReference type="EMBL" id="SFH62112.1"/>
    </source>
</evidence>
<accession>A0A1I3BIP0</accession>
<dbReference type="Proteomes" id="UP000533017">
    <property type="component" value="Unassembled WGS sequence"/>
</dbReference>
<evidence type="ECO:0000259" key="1">
    <source>
        <dbReference type="Pfam" id="PF14742"/>
    </source>
</evidence>
<sequence length="710" mass="74587">MPQPFLHELVSCVHAPAVALSDPDGQIRPGGVQGVLLHDRRALSTLLVDVNGVEPTPVGHALQDAATAQFVSVARDLGDPGADSTVRVERERRAHPDGIEENLTLVNAARTAVECVVRVRAGSDLAAMDDVRRGGRPGLAPLAVAGSGTCAWDGGDVRVTLVAADGGQADSQTGTDELTPVAYETDAEGHAVFAWRVRLPARSRWSTTLRLTVEEAATAGTGTAAVTATSAFLPAAGGPGWSEVDVSGPADLVRLVDRSVEDLAALALADPMAPDDVFLAAGSPWFFTLFGRDSLWAARLTLPLGTDLARGTLRTLARRQGTRTDPDTAEAPGKILHEVRQDNLAVGGPGGLPPLYFGTIDATALWISLLHDAWRWGMPTEEVAEFLDPLEAALGWLTGDADADGDGFLEYIDESGHGLANQGWKDSNDSIQFPDGTIADPSIALSEAQAYAHEAAIGGAALLEAFGRPGADRLRDWAEAMRERFRTTFWVSDRRGSFPAIALDGAKRPVDTATSNLGHLLGTGLLNPEESSRVAARMAESDLDSGYGLRTMSADAAGFNPLGYHSGSVWPHDTAIGLLGLSRAGHHRVAASLAFGLLRTAPDFAYRLPELFAGTDAHAGDPVLAYPASCRPQAWSAAASVVMLTAALGLEPDVPNGTLRVAPAADFAQWWPLRVSGLRIAGHSLAVAVDATGQVEVQTSAPVKVETRKV</sequence>
<proteinExistence type="predicted"/>
<evidence type="ECO:0000313" key="6">
    <source>
        <dbReference type="Proteomes" id="UP000533017"/>
    </source>
</evidence>
<dbReference type="InterPro" id="IPR054491">
    <property type="entry name" value="MGH1-like_GH"/>
</dbReference>
<feature type="domain" description="Mannosylglycerate hydrolase MGH1-like glycoside hydrolase" evidence="2">
    <location>
        <begin position="362"/>
        <end position="600"/>
    </location>
</feature>
<gene>
    <name evidence="3" type="ORF">FHR37_005260</name>
    <name evidence="4" type="ORF">SAMN05421678_12459</name>
</gene>
<dbReference type="InterPro" id="IPR012341">
    <property type="entry name" value="6hp_glycosidase-like_sf"/>
</dbReference>
<dbReference type="Pfam" id="PF22422">
    <property type="entry name" value="MGH1-like_GH"/>
    <property type="match status" value="1"/>
</dbReference>
<dbReference type="Gene3D" id="1.50.10.10">
    <property type="match status" value="1"/>
</dbReference>
<dbReference type="OrthoDB" id="9759959at2"/>
<feature type="domain" description="Putative glycogen debranching enzyme N-terminal" evidence="1">
    <location>
        <begin position="13"/>
        <end position="210"/>
    </location>
</feature>
<dbReference type="STRING" id="504797.SAMN05421678_12459"/>
<reference evidence="3 6" key="2">
    <citation type="submission" date="2020-07" db="EMBL/GenBank/DDBJ databases">
        <title>Sequencing the genomes of 1000 actinobacteria strains.</title>
        <authorList>
            <person name="Klenk H.-P."/>
        </authorList>
    </citation>
    <scope>NUCLEOTIDE SEQUENCE [LARGE SCALE GENOMIC DNA]</scope>
    <source>
        <strain evidence="3 6">DSM 45117</strain>
    </source>
</reference>
<organism evidence="4 5">
    <name type="scientific">Actinopolymorpha cephalotaxi</name>
    <dbReference type="NCBI Taxonomy" id="504797"/>
    <lineage>
        <taxon>Bacteria</taxon>
        <taxon>Bacillati</taxon>
        <taxon>Actinomycetota</taxon>
        <taxon>Actinomycetes</taxon>
        <taxon>Propionibacteriales</taxon>
        <taxon>Actinopolymorphaceae</taxon>
        <taxon>Actinopolymorpha</taxon>
    </lineage>
</organism>
<dbReference type="Proteomes" id="UP000199052">
    <property type="component" value="Unassembled WGS sequence"/>
</dbReference>
<dbReference type="Pfam" id="PF14742">
    <property type="entry name" value="GDE_N_bis"/>
    <property type="match status" value="1"/>
</dbReference>
<keyword evidence="6" id="KW-1185">Reference proteome</keyword>
<evidence type="ECO:0000259" key="2">
    <source>
        <dbReference type="Pfam" id="PF22422"/>
    </source>
</evidence>
<dbReference type="InterPro" id="IPR008928">
    <property type="entry name" value="6-hairpin_glycosidase_sf"/>
</dbReference>
<reference evidence="4 5" key="1">
    <citation type="submission" date="2016-10" db="EMBL/GenBank/DDBJ databases">
        <authorList>
            <person name="de Groot N.N."/>
        </authorList>
    </citation>
    <scope>NUCLEOTIDE SEQUENCE [LARGE SCALE GENOMIC DNA]</scope>
    <source>
        <strain evidence="4 5">CPCC 202808</strain>
    </source>
</reference>
<dbReference type="EMBL" id="JACBZA010000001">
    <property type="protein sequence ID" value="NYH86409.1"/>
    <property type="molecule type" value="Genomic_DNA"/>
</dbReference>
<dbReference type="EMBL" id="FOOI01000024">
    <property type="protein sequence ID" value="SFH62112.1"/>
    <property type="molecule type" value="Genomic_DNA"/>
</dbReference>
<evidence type="ECO:0000313" key="3">
    <source>
        <dbReference type="EMBL" id="NYH86409.1"/>
    </source>
</evidence>
<dbReference type="GO" id="GO:0005975">
    <property type="term" value="P:carbohydrate metabolic process"/>
    <property type="evidence" value="ECO:0007669"/>
    <property type="project" value="InterPro"/>
</dbReference>
<name>A0A1I3BIP0_9ACTN</name>
<dbReference type="AlphaFoldDB" id="A0A1I3BIP0"/>
<dbReference type="RefSeq" id="WP_092889919.1">
    <property type="nucleotide sequence ID" value="NZ_FOOI01000024.1"/>
</dbReference>
<dbReference type="InterPro" id="IPR032856">
    <property type="entry name" value="GDE_N_bis"/>
</dbReference>
<dbReference type="SUPFAM" id="SSF48208">
    <property type="entry name" value="Six-hairpin glycosidases"/>
    <property type="match status" value="1"/>
</dbReference>